<feature type="transmembrane region" description="Helical" evidence="1">
    <location>
        <begin position="124"/>
        <end position="145"/>
    </location>
</feature>
<dbReference type="AlphaFoldDB" id="A0A917ND60"/>
<dbReference type="RefSeq" id="WP_131777254.1">
    <property type="nucleotide sequence ID" value="NZ_BMOB01000010.1"/>
</dbReference>
<keyword evidence="1" id="KW-1133">Transmembrane helix</keyword>
<evidence type="ECO:0000256" key="1">
    <source>
        <dbReference type="SAM" id="Phobius"/>
    </source>
</evidence>
<feature type="transmembrane region" description="Helical" evidence="1">
    <location>
        <begin position="26"/>
        <end position="52"/>
    </location>
</feature>
<gene>
    <name evidence="2" type="ORF">GCM10007966_19920</name>
</gene>
<name>A0A917ND60_9GAMM</name>
<accession>A0A917ND60</accession>
<proteinExistence type="predicted"/>
<keyword evidence="1" id="KW-0812">Transmembrane</keyword>
<dbReference type="InterPro" id="IPR046740">
    <property type="entry name" value="DUF6790"/>
</dbReference>
<evidence type="ECO:0000313" key="3">
    <source>
        <dbReference type="Proteomes" id="UP000630149"/>
    </source>
</evidence>
<reference evidence="2" key="1">
    <citation type="journal article" date="2014" name="Int. J. Syst. Evol. Microbiol.">
        <title>Complete genome sequence of Corynebacterium casei LMG S-19264T (=DSM 44701T), isolated from a smear-ripened cheese.</title>
        <authorList>
            <consortium name="US DOE Joint Genome Institute (JGI-PGF)"/>
            <person name="Walter F."/>
            <person name="Albersmeier A."/>
            <person name="Kalinowski J."/>
            <person name="Ruckert C."/>
        </authorList>
    </citation>
    <scope>NUCLEOTIDE SEQUENCE</scope>
    <source>
        <strain evidence="2">JCM 13919</strain>
    </source>
</reference>
<dbReference type="Proteomes" id="UP000630149">
    <property type="component" value="Unassembled WGS sequence"/>
</dbReference>
<organism evidence="2 3">
    <name type="scientific">Legionella impletisoli</name>
    <dbReference type="NCBI Taxonomy" id="343510"/>
    <lineage>
        <taxon>Bacteria</taxon>
        <taxon>Pseudomonadati</taxon>
        <taxon>Pseudomonadota</taxon>
        <taxon>Gammaproteobacteria</taxon>
        <taxon>Legionellales</taxon>
        <taxon>Legionellaceae</taxon>
        <taxon>Legionella</taxon>
    </lineage>
</organism>
<dbReference type="EMBL" id="BMOB01000010">
    <property type="protein sequence ID" value="GGI91260.1"/>
    <property type="molecule type" value="Genomic_DNA"/>
</dbReference>
<protein>
    <submittedName>
        <fullName evidence="2">Uncharacterized protein</fullName>
    </submittedName>
</protein>
<feature type="transmembrane region" description="Helical" evidence="1">
    <location>
        <begin position="96"/>
        <end position="112"/>
    </location>
</feature>
<evidence type="ECO:0000313" key="2">
    <source>
        <dbReference type="EMBL" id="GGI91260.1"/>
    </source>
</evidence>
<keyword evidence="3" id="KW-1185">Reference proteome</keyword>
<dbReference type="Pfam" id="PF20589">
    <property type="entry name" value="DUF6790"/>
    <property type="match status" value="1"/>
</dbReference>
<comment type="caution">
    <text evidence="2">The sequence shown here is derived from an EMBL/GenBank/DDBJ whole genome shotgun (WGS) entry which is preliminary data.</text>
</comment>
<reference evidence="2" key="2">
    <citation type="submission" date="2020-09" db="EMBL/GenBank/DDBJ databases">
        <authorList>
            <person name="Sun Q."/>
            <person name="Ohkuma M."/>
        </authorList>
    </citation>
    <scope>NUCLEOTIDE SEQUENCE</scope>
    <source>
        <strain evidence="2">JCM 13919</strain>
    </source>
</reference>
<dbReference type="OrthoDB" id="281633at2"/>
<keyword evidence="1" id="KW-0472">Membrane</keyword>
<sequence length="161" mass="18332">MNVLAPMLFIASFIYAYLVSPLYPTYLAALLSCLLLFSVGILNIIEWFYYCYKTRKTAREIGWKPSPFQHEAGYADLGFGVAGVLSYFYAIFAPGVVVAFSIFSFGVAWGHIREMIKMGNYKAGNVGPVLFTDILIPIMLLASFWHTWQTYLFKINYIIPY</sequence>